<evidence type="ECO:0000313" key="1">
    <source>
        <dbReference type="EMBL" id="GME76341.1"/>
    </source>
</evidence>
<sequence length="544" mass="59205">MARRTGKAKLVRSPKKPTTKRTSTLAADKKSKAAEKVAKLTKSSKPTRTAKTAKATTKATKTAKATKPHEAPTPVTKETRHRHSTLQSVRASRLRSINDYPQPKTEPLDLFVWGSGSMCELGLGPAAKTKEVKRPRLNPYLTKEEVGIVDFAVGGMHVLALDKNNQVWSWGTNDSKVLGRDTTQAGAEQLKDMNEDNDDDEDGDLNIEESTPKLVQGLPTDMRVVQLAATDNLSAVLYETGEVWAWGTFRCNEGILGFTKDVVIQAVPVKIPDFEHIVQLASGKDHLLGLDIKGIVYAWGNGQQNQLGRKILERTRMTSLEPRSFGLKNIKFIGSGEFHSFAIGTNGKVYAWGLNQFGQCGIPVAVEDGAVVTKPTEVEELTGKDIVYITAGEHHSLALSASGEVYSFGRFDMKEIGIAKDKLPLDDCITDEHGNVRSLPVPTKLTTLPKAKAVACGSHHSLAVTETGYVFAWGFADTYAVGLGNLDDDVPVPTRIDNTATRDHDIKIIGAGGQFSVSAGSKLTDQQNEERLDQIEEFEESLGN</sequence>
<comment type="caution">
    <text evidence="1">The sequence shown here is derived from an EMBL/GenBank/DDBJ whole genome shotgun (WGS) entry which is preliminary data.</text>
</comment>
<dbReference type="Proteomes" id="UP001165064">
    <property type="component" value="Unassembled WGS sequence"/>
</dbReference>
<gene>
    <name evidence="1" type="ORF">Amon02_000255700</name>
</gene>
<reference evidence="1" key="1">
    <citation type="submission" date="2023-04" db="EMBL/GenBank/DDBJ databases">
        <title>Ambrosiozyma monospora NBRC 10751.</title>
        <authorList>
            <person name="Ichikawa N."/>
            <person name="Sato H."/>
            <person name="Tonouchi N."/>
        </authorList>
    </citation>
    <scope>NUCLEOTIDE SEQUENCE</scope>
    <source>
        <strain evidence="1">NBRC 10751</strain>
    </source>
</reference>
<organism evidence="1 2">
    <name type="scientific">Ambrosiozyma monospora</name>
    <name type="common">Yeast</name>
    <name type="synonym">Endomycopsis monosporus</name>
    <dbReference type="NCBI Taxonomy" id="43982"/>
    <lineage>
        <taxon>Eukaryota</taxon>
        <taxon>Fungi</taxon>
        <taxon>Dikarya</taxon>
        <taxon>Ascomycota</taxon>
        <taxon>Saccharomycotina</taxon>
        <taxon>Pichiomycetes</taxon>
        <taxon>Pichiales</taxon>
        <taxon>Pichiaceae</taxon>
        <taxon>Ambrosiozyma</taxon>
    </lineage>
</organism>
<keyword evidence="2" id="KW-1185">Reference proteome</keyword>
<proteinExistence type="predicted"/>
<name>A0ACB5SYD7_AMBMO</name>
<dbReference type="EMBL" id="BSXS01001492">
    <property type="protein sequence ID" value="GME76341.1"/>
    <property type="molecule type" value="Genomic_DNA"/>
</dbReference>
<evidence type="ECO:0000313" key="2">
    <source>
        <dbReference type="Proteomes" id="UP001165064"/>
    </source>
</evidence>
<accession>A0ACB5SYD7</accession>
<protein>
    <submittedName>
        <fullName evidence="1">Unnamed protein product</fullName>
    </submittedName>
</protein>